<dbReference type="EMBL" id="QQST01000001">
    <property type="protein sequence ID" value="RDI70636.1"/>
    <property type="molecule type" value="Genomic_DNA"/>
</dbReference>
<dbReference type="OrthoDB" id="157328at2157"/>
<evidence type="ECO:0000313" key="3">
    <source>
        <dbReference type="EMBL" id="SDQ46786.1"/>
    </source>
</evidence>
<evidence type="ECO:0000313" key="4">
    <source>
        <dbReference type="Proteomes" id="UP000199289"/>
    </source>
</evidence>
<gene>
    <name evidence="2" type="ORF">DWB78_02240</name>
    <name evidence="3" type="ORF">SAMN05216278_1631</name>
</gene>
<protein>
    <submittedName>
        <fullName evidence="3">Nucleotide-binding universal stress protein, UspA family</fullName>
    </submittedName>
</protein>
<proteinExistence type="predicted"/>
<dbReference type="RefSeq" id="WP_092535623.1">
    <property type="nucleotide sequence ID" value="NZ_FNKQ01000002.1"/>
</dbReference>
<evidence type="ECO:0000259" key="1">
    <source>
        <dbReference type="Pfam" id="PF00582"/>
    </source>
</evidence>
<dbReference type="EMBL" id="FNKQ01000002">
    <property type="protein sequence ID" value="SDQ46786.1"/>
    <property type="molecule type" value="Genomic_DNA"/>
</dbReference>
<dbReference type="Pfam" id="PF00582">
    <property type="entry name" value="Usp"/>
    <property type="match status" value="1"/>
</dbReference>
<dbReference type="InterPro" id="IPR006016">
    <property type="entry name" value="UspA"/>
</dbReference>
<reference evidence="3" key="2">
    <citation type="submission" date="2016-10" db="EMBL/GenBank/DDBJ databases">
        <authorList>
            <person name="de Groot N.N."/>
        </authorList>
    </citation>
    <scope>NUCLEOTIDE SEQUENCE [LARGE SCALE GENOMIC DNA]</scope>
    <source>
        <strain evidence="3">CGMCC 1.12397</strain>
    </source>
</reference>
<evidence type="ECO:0000313" key="5">
    <source>
        <dbReference type="Proteomes" id="UP000255421"/>
    </source>
</evidence>
<reference evidence="4" key="1">
    <citation type="submission" date="2016-10" db="EMBL/GenBank/DDBJ databases">
        <authorList>
            <person name="Varghese N."/>
            <person name="Submissions S."/>
        </authorList>
    </citation>
    <scope>NUCLEOTIDE SEQUENCE [LARGE SCALE GENOMIC DNA]</scope>
    <source>
        <strain evidence="4">CGMCC 1.12397</strain>
    </source>
</reference>
<dbReference type="Proteomes" id="UP000199289">
    <property type="component" value="Unassembled WGS sequence"/>
</dbReference>
<organism evidence="3 4">
    <name type="scientific">Halopelagius longus</name>
    <dbReference type="NCBI Taxonomy" id="1236180"/>
    <lineage>
        <taxon>Archaea</taxon>
        <taxon>Methanobacteriati</taxon>
        <taxon>Methanobacteriota</taxon>
        <taxon>Stenosarchaea group</taxon>
        <taxon>Halobacteria</taxon>
        <taxon>Halobacteriales</taxon>
        <taxon>Haloferacaceae</taxon>
    </lineage>
</organism>
<dbReference type="SUPFAM" id="SSF52402">
    <property type="entry name" value="Adenine nucleotide alpha hydrolases-like"/>
    <property type="match status" value="1"/>
</dbReference>
<dbReference type="InterPro" id="IPR006015">
    <property type="entry name" value="Universal_stress_UspA"/>
</dbReference>
<evidence type="ECO:0000313" key="2">
    <source>
        <dbReference type="EMBL" id="RDI70636.1"/>
    </source>
</evidence>
<dbReference type="Proteomes" id="UP000255421">
    <property type="component" value="Unassembled WGS sequence"/>
</dbReference>
<dbReference type="AlphaFoldDB" id="A0A1H1B5W1"/>
<feature type="domain" description="UspA" evidence="1">
    <location>
        <begin position="137"/>
        <end position="231"/>
    </location>
</feature>
<sequence>MSSPTLLVPIEFPDPDPLPSSFVGGFTSCRVILLGLYEMPNDVDPDERQRREIEANYTLYSLAHQFVRTGETAEVELVVGQNLEGTPTAVAEERDVDALLVPNPITHLGRVLIAVRDETFAESIAEFVGTLDEDVIHHTTLLNVTDAGDVDEKEEMLSSLKDRLVDAGFSKFSIDTEVVESDDPPFEISQKSRDYDLIVMGETGEPTFERVFGNTYQTIADQTHLPVVVIRE</sequence>
<accession>A0A1H1B5W1</accession>
<keyword evidence="5" id="KW-1185">Reference proteome</keyword>
<name>A0A1H1B5W1_9EURY</name>
<reference evidence="2 5" key="3">
    <citation type="submission" date="2018-07" db="EMBL/GenBank/DDBJ databases">
        <title>Genome sequence of extremly halophilic archaeon Halopelagius longus strain BC12-B1.</title>
        <authorList>
            <person name="Zhang X."/>
        </authorList>
    </citation>
    <scope>NUCLEOTIDE SEQUENCE [LARGE SCALE GENOMIC DNA]</scope>
    <source>
        <strain evidence="2 5">BC12-B1</strain>
    </source>
</reference>
<dbReference type="Gene3D" id="3.40.50.12370">
    <property type="match status" value="1"/>
</dbReference>
<dbReference type="PRINTS" id="PR01438">
    <property type="entry name" value="UNVRSLSTRESS"/>
</dbReference>